<dbReference type="Pfam" id="PF23559">
    <property type="entry name" value="WHD_DRP"/>
    <property type="match status" value="1"/>
</dbReference>
<dbReference type="PANTHER" id="PTHR23155:SF1193">
    <property type="entry name" value="DISEASE RESISTANCE PROTEIN RPP13-RELATED"/>
    <property type="match status" value="1"/>
</dbReference>
<proteinExistence type="predicted"/>
<keyword evidence="1" id="KW-0677">Repeat</keyword>
<dbReference type="InterPro" id="IPR044974">
    <property type="entry name" value="Disease_R_plants"/>
</dbReference>
<keyword evidence="5" id="KW-1185">Reference proteome</keyword>
<dbReference type="AlphaFoldDB" id="A0A835HGH8"/>
<dbReference type="Gene3D" id="1.10.10.10">
    <property type="entry name" value="Winged helix-like DNA-binding domain superfamily/Winged helix DNA-binding domain"/>
    <property type="match status" value="1"/>
</dbReference>
<feature type="domain" description="Disease resistance protein winged helix" evidence="3">
    <location>
        <begin position="39"/>
        <end position="87"/>
    </location>
</feature>
<reference evidence="4 5" key="1">
    <citation type="submission" date="2020-10" db="EMBL/GenBank/DDBJ databases">
        <title>The Coptis chinensis genome and diversification of protoberbering-type alkaloids.</title>
        <authorList>
            <person name="Wang B."/>
            <person name="Shu S."/>
            <person name="Song C."/>
            <person name="Liu Y."/>
        </authorList>
    </citation>
    <scope>NUCLEOTIDE SEQUENCE [LARGE SCALE GENOMIC DNA]</scope>
    <source>
        <strain evidence="4">HL-2020</strain>
        <tissue evidence="4">Leaf</tissue>
    </source>
</reference>
<sequence length="97" mass="11657">MVRSGKKGRLGNIKRVKKRWTIRRVPKRCYKSCFLYLGLFTEDYEINVHKLISLWVAEGFVQSRRDEKIQDVAEDYLEDYIQRSMLQLALKLFGCYF</sequence>
<organism evidence="4 5">
    <name type="scientific">Coptis chinensis</name>
    <dbReference type="NCBI Taxonomy" id="261450"/>
    <lineage>
        <taxon>Eukaryota</taxon>
        <taxon>Viridiplantae</taxon>
        <taxon>Streptophyta</taxon>
        <taxon>Embryophyta</taxon>
        <taxon>Tracheophyta</taxon>
        <taxon>Spermatophyta</taxon>
        <taxon>Magnoliopsida</taxon>
        <taxon>Ranunculales</taxon>
        <taxon>Ranunculaceae</taxon>
        <taxon>Coptidoideae</taxon>
        <taxon>Coptis</taxon>
    </lineage>
</organism>
<comment type="caution">
    <text evidence="4">The sequence shown here is derived from an EMBL/GenBank/DDBJ whole genome shotgun (WGS) entry which is preliminary data.</text>
</comment>
<keyword evidence="2" id="KW-0611">Plant defense</keyword>
<evidence type="ECO:0000256" key="1">
    <source>
        <dbReference type="ARBA" id="ARBA00022737"/>
    </source>
</evidence>
<dbReference type="InterPro" id="IPR036388">
    <property type="entry name" value="WH-like_DNA-bd_sf"/>
</dbReference>
<accession>A0A835HGH8</accession>
<evidence type="ECO:0000313" key="5">
    <source>
        <dbReference type="Proteomes" id="UP000631114"/>
    </source>
</evidence>
<dbReference type="Proteomes" id="UP000631114">
    <property type="component" value="Unassembled WGS sequence"/>
</dbReference>
<gene>
    <name evidence="4" type="ORF">IFM89_011272</name>
</gene>
<evidence type="ECO:0000259" key="3">
    <source>
        <dbReference type="Pfam" id="PF23559"/>
    </source>
</evidence>
<dbReference type="PANTHER" id="PTHR23155">
    <property type="entry name" value="DISEASE RESISTANCE PROTEIN RP"/>
    <property type="match status" value="1"/>
</dbReference>
<dbReference type="OrthoDB" id="912863at2759"/>
<dbReference type="GO" id="GO:0098542">
    <property type="term" value="P:defense response to other organism"/>
    <property type="evidence" value="ECO:0007669"/>
    <property type="project" value="TreeGrafter"/>
</dbReference>
<name>A0A835HGH8_9MAGN</name>
<dbReference type="EMBL" id="JADFTS010000007">
    <property type="protein sequence ID" value="KAF9596443.1"/>
    <property type="molecule type" value="Genomic_DNA"/>
</dbReference>
<dbReference type="FunFam" id="1.10.10.10:FF:000322">
    <property type="entry name" value="Probable disease resistance protein At1g63360"/>
    <property type="match status" value="1"/>
</dbReference>
<protein>
    <recommendedName>
        <fullName evidence="3">Disease resistance protein winged helix domain-containing protein</fullName>
    </recommendedName>
</protein>
<dbReference type="InterPro" id="IPR058922">
    <property type="entry name" value="WHD_DRP"/>
</dbReference>
<evidence type="ECO:0000313" key="4">
    <source>
        <dbReference type="EMBL" id="KAF9596443.1"/>
    </source>
</evidence>
<evidence type="ECO:0000256" key="2">
    <source>
        <dbReference type="ARBA" id="ARBA00022821"/>
    </source>
</evidence>